<comment type="caution">
    <text evidence="3">The sequence shown here is derived from an EMBL/GenBank/DDBJ whole genome shotgun (WGS) entry which is preliminary data.</text>
</comment>
<feature type="region of interest" description="Disordered" evidence="2">
    <location>
        <begin position="159"/>
        <end position="252"/>
    </location>
</feature>
<feature type="compositionally biased region" description="Basic and acidic residues" evidence="2">
    <location>
        <begin position="212"/>
        <end position="238"/>
    </location>
</feature>
<organism evidence="3 4">
    <name type="scientific">Novymonas esmeraldas</name>
    <dbReference type="NCBI Taxonomy" id="1808958"/>
    <lineage>
        <taxon>Eukaryota</taxon>
        <taxon>Discoba</taxon>
        <taxon>Euglenozoa</taxon>
        <taxon>Kinetoplastea</taxon>
        <taxon>Metakinetoplastina</taxon>
        <taxon>Trypanosomatida</taxon>
        <taxon>Trypanosomatidae</taxon>
        <taxon>Novymonas</taxon>
    </lineage>
</organism>
<dbReference type="AlphaFoldDB" id="A0AAW0F0K8"/>
<evidence type="ECO:0000313" key="3">
    <source>
        <dbReference type="EMBL" id="KAK7199738.1"/>
    </source>
</evidence>
<feature type="compositionally biased region" description="Polar residues" evidence="2">
    <location>
        <begin position="177"/>
        <end position="188"/>
    </location>
</feature>
<feature type="coiled-coil region" evidence="1">
    <location>
        <begin position="430"/>
        <end position="464"/>
    </location>
</feature>
<proteinExistence type="predicted"/>
<dbReference type="EMBL" id="JAECZO010000001">
    <property type="protein sequence ID" value="KAK7199738.1"/>
    <property type="molecule type" value="Genomic_DNA"/>
</dbReference>
<dbReference type="Proteomes" id="UP001430356">
    <property type="component" value="Unassembled WGS sequence"/>
</dbReference>
<protein>
    <submittedName>
        <fullName evidence="3">Uncharacterized protein</fullName>
    </submittedName>
</protein>
<feature type="compositionally biased region" description="Acidic residues" evidence="2">
    <location>
        <begin position="120"/>
        <end position="129"/>
    </location>
</feature>
<gene>
    <name evidence="3" type="ORF">NESM_000019900</name>
</gene>
<evidence type="ECO:0000256" key="1">
    <source>
        <dbReference type="SAM" id="Coils"/>
    </source>
</evidence>
<name>A0AAW0F0K8_9TRYP</name>
<evidence type="ECO:0000256" key="2">
    <source>
        <dbReference type="SAM" id="MobiDB-lite"/>
    </source>
</evidence>
<keyword evidence="1" id="KW-0175">Coiled coil</keyword>
<accession>A0AAW0F0K8</accession>
<sequence>MNGDGVEDDIFVNFFAVDGNAAMLACDMYGVLPENLLYVPKEFCAQGGEESEQVVLVRYTMRERSRQGTFRTLLGAKSKLLASGAVEALWKERCRTLPDAVSCPRFTEEQITSAAATLDTDSESEDERQVDERGMLKPPPPPSPAALPVSIAVVAGAGETDEDGEEPTGAAAVAASGSDQDAQATDSPSPRHAPGSPRALFSDGDVTPHGASDAKRHTQRPEEDWRRHDLTDGLEGTRGRRLRSHPPRIPQAHFPRTRETLAAEVEELVTAQQQLSRFNKAASKSAHVRDGDAQSPIIAPLSARNTSLPPLSSSFSHGVSPPAGMLHSVEERNRRELAAMNRVAAVHLRSLGERYEHARSIDAEMETIPTLGTMEHMLKYQKSIGVVPEFEDRVQTAAEREELRDAARQEAREAEWARAHGIEAKEQRALEALMRERDRTRGMNAAAQETMRQLTQEKQAAAYRGQAATLNAVLRRSALRRAKADTYLETKRAAAAMSRFNHDQQEMHRRHLQETIRDVQIRKTFPADGLISGEEAPSE</sequence>
<evidence type="ECO:0000313" key="4">
    <source>
        <dbReference type="Proteomes" id="UP001430356"/>
    </source>
</evidence>
<feature type="region of interest" description="Disordered" evidence="2">
    <location>
        <begin position="113"/>
        <end position="147"/>
    </location>
</feature>
<reference evidence="3 4" key="1">
    <citation type="journal article" date="2021" name="MBio">
        <title>A New Model Trypanosomatid, Novymonas esmeraldas: Genomic Perception of Its 'Candidatus Pandoraea novymonadis' Endosymbiont.</title>
        <authorList>
            <person name="Zakharova A."/>
            <person name="Saura A."/>
            <person name="Butenko A."/>
            <person name="Podesvova L."/>
            <person name="Warmusova S."/>
            <person name="Kostygov A.Y."/>
            <person name="Nenarokova A."/>
            <person name="Lukes J."/>
            <person name="Opperdoes F.R."/>
            <person name="Yurchenko V."/>
        </authorList>
    </citation>
    <scope>NUCLEOTIDE SEQUENCE [LARGE SCALE GENOMIC DNA]</scope>
    <source>
        <strain evidence="3 4">E262AT.01</strain>
    </source>
</reference>
<keyword evidence="4" id="KW-1185">Reference proteome</keyword>